<dbReference type="EMBL" id="CZBE01000022">
    <property type="protein sequence ID" value="CUQ03929.1"/>
    <property type="molecule type" value="Genomic_DNA"/>
</dbReference>
<proteinExistence type="predicted"/>
<dbReference type="OrthoDB" id="9802430at2"/>
<reference evidence="1 2" key="1">
    <citation type="submission" date="2015-09" db="EMBL/GenBank/DDBJ databases">
        <authorList>
            <consortium name="Pathogen Informatics"/>
        </authorList>
    </citation>
    <scope>NUCLEOTIDE SEQUENCE [LARGE SCALE GENOMIC DNA]</scope>
    <source>
        <strain evidence="1 2">2789STDY5834939</strain>
    </source>
</reference>
<gene>
    <name evidence="1" type="ORF">ERS852551_02862</name>
</gene>
<sequence length="106" mass="11796">MAFDFKDMVQRDRDLFLNLGEYGETHRVEGRDVTIMIDDDALKERQGGAALSIAESSLLFYAKPEDLPPRRAAGASLNVDGREYLVDDWSEDMGIATVALSQNRTG</sequence>
<accession>A0A174TAV3</accession>
<dbReference type="Proteomes" id="UP000095765">
    <property type="component" value="Unassembled WGS sequence"/>
</dbReference>
<evidence type="ECO:0000313" key="2">
    <source>
        <dbReference type="Proteomes" id="UP000095765"/>
    </source>
</evidence>
<evidence type="ECO:0000313" key="1">
    <source>
        <dbReference type="EMBL" id="CUQ03929.1"/>
    </source>
</evidence>
<dbReference type="RefSeq" id="WP_055245751.1">
    <property type="nucleotide sequence ID" value="NZ_CZBE01000022.1"/>
</dbReference>
<organism evidence="1 2">
    <name type="scientific">Anaerotruncus colihominis</name>
    <dbReference type="NCBI Taxonomy" id="169435"/>
    <lineage>
        <taxon>Bacteria</taxon>
        <taxon>Bacillati</taxon>
        <taxon>Bacillota</taxon>
        <taxon>Clostridia</taxon>
        <taxon>Eubacteriales</taxon>
        <taxon>Oscillospiraceae</taxon>
        <taxon>Anaerotruncus</taxon>
    </lineage>
</organism>
<protein>
    <submittedName>
        <fullName evidence="1">Uncharacterized protein</fullName>
    </submittedName>
</protein>
<dbReference type="AlphaFoldDB" id="A0A174TAV3"/>
<name>A0A174TAV3_9FIRM</name>